<dbReference type="EMBL" id="BARW01030812">
    <property type="protein sequence ID" value="GAJ09967.1"/>
    <property type="molecule type" value="Genomic_DNA"/>
</dbReference>
<proteinExistence type="predicted"/>
<name>X1V2F6_9ZZZZ</name>
<protein>
    <submittedName>
        <fullName evidence="1">Uncharacterized protein</fullName>
    </submittedName>
</protein>
<sequence length="160" mass="18582">ENNIYKLMKEKIITTANGNPLFIEEIIRGIEEKKLSADKEKQGNYAEIFADFQIPDTVQSIARARIDLLPVGLKEILYQASVLGRYIETNLFQRITNLKGKALFDLLKELQKYEFIEEIAYHFKNSDDKIKAVFYLNKAGDKSQSLYAFSNAVKYFQYHL</sequence>
<feature type="non-terminal residue" evidence="1">
    <location>
        <position position="1"/>
    </location>
</feature>
<accession>X1V2F6</accession>
<organism evidence="1">
    <name type="scientific">marine sediment metagenome</name>
    <dbReference type="NCBI Taxonomy" id="412755"/>
    <lineage>
        <taxon>unclassified sequences</taxon>
        <taxon>metagenomes</taxon>
        <taxon>ecological metagenomes</taxon>
    </lineage>
</organism>
<reference evidence="1" key="1">
    <citation type="journal article" date="2014" name="Front. Microbiol.">
        <title>High frequency of phylogenetically diverse reductive dehalogenase-homologous genes in deep subseafloor sedimentary metagenomes.</title>
        <authorList>
            <person name="Kawai M."/>
            <person name="Futagami T."/>
            <person name="Toyoda A."/>
            <person name="Takaki Y."/>
            <person name="Nishi S."/>
            <person name="Hori S."/>
            <person name="Arai W."/>
            <person name="Tsubouchi T."/>
            <person name="Morono Y."/>
            <person name="Uchiyama I."/>
            <person name="Ito T."/>
            <person name="Fujiyama A."/>
            <person name="Inagaki F."/>
            <person name="Takami H."/>
        </authorList>
    </citation>
    <scope>NUCLEOTIDE SEQUENCE</scope>
    <source>
        <strain evidence="1">Expedition CK06-06</strain>
    </source>
</reference>
<gene>
    <name evidence="1" type="ORF">S12H4_49164</name>
</gene>
<dbReference type="AlphaFoldDB" id="X1V2F6"/>
<comment type="caution">
    <text evidence="1">The sequence shown here is derived from an EMBL/GenBank/DDBJ whole genome shotgun (WGS) entry which is preliminary data.</text>
</comment>
<evidence type="ECO:0000313" key="1">
    <source>
        <dbReference type="EMBL" id="GAJ09967.1"/>
    </source>
</evidence>